<evidence type="ECO:0000313" key="2">
    <source>
        <dbReference type="Proteomes" id="UP001362999"/>
    </source>
</evidence>
<name>A0AAW0A8F3_9AGAR</name>
<dbReference type="EMBL" id="JAWWNJ010000079">
    <property type="protein sequence ID" value="KAK7002501.1"/>
    <property type="molecule type" value="Genomic_DNA"/>
</dbReference>
<dbReference type="Proteomes" id="UP001362999">
    <property type="component" value="Unassembled WGS sequence"/>
</dbReference>
<gene>
    <name evidence="1" type="ORF">R3P38DRAFT_3043261</name>
</gene>
<evidence type="ECO:0000313" key="1">
    <source>
        <dbReference type="EMBL" id="KAK7002501.1"/>
    </source>
</evidence>
<dbReference type="SUPFAM" id="SSF144232">
    <property type="entry name" value="HIT/MYND zinc finger-like"/>
    <property type="match status" value="1"/>
</dbReference>
<protein>
    <submittedName>
        <fullName evidence="1">MYND-type domain-containing protein</fullName>
    </submittedName>
</protein>
<keyword evidence="2" id="KW-1185">Reference proteome</keyword>
<proteinExistence type="predicted"/>
<sequence>MPAEAKLVTIFCVVGDCNNPKNLKTCKRCKWEPFCSKCQKKDWKNHKAACNSNFEVLNGNETAFQRNLRHWLARFHNTLLMACIRALHLRDGWDHIDEGAIVIGLEPRPHTNKGSRLLNHNKAKEHLRESSGGESDYTAVIALTSNSGRDALEGDHPSVFRLQSMQVHRDMVNSLPKKHFAVDSLEALLFELEEDRPMSSTG</sequence>
<comment type="caution">
    <text evidence="1">The sequence shown here is derived from an EMBL/GenBank/DDBJ whole genome shotgun (WGS) entry which is preliminary data.</text>
</comment>
<dbReference type="Gene3D" id="6.10.140.2220">
    <property type="match status" value="1"/>
</dbReference>
<accession>A0AAW0A8F3</accession>
<reference evidence="1 2" key="1">
    <citation type="journal article" date="2024" name="J Genomics">
        <title>Draft genome sequencing and assembly of Favolaschia claudopus CIRM-BRFM 2984 isolated from oak limbs.</title>
        <authorList>
            <person name="Navarro D."/>
            <person name="Drula E."/>
            <person name="Chaduli D."/>
            <person name="Cazenave R."/>
            <person name="Ahrendt S."/>
            <person name="Wang J."/>
            <person name="Lipzen A."/>
            <person name="Daum C."/>
            <person name="Barry K."/>
            <person name="Grigoriev I.V."/>
            <person name="Favel A."/>
            <person name="Rosso M.N."/>
            <person name="Martin F."/>
        </authorList>
    </citation>
    <scope>NUCLEOTIDE SEQUENCE [LARGE SCALE GENOMIC DNA]</scope>
    <source>
        <strain evidence="1 2">CIRM-BRFM 2984</strain>
    </source>
</reference>
<dbReference type="AlphaFoldDB" id="A0AAW0A8F3"/>
<organism evidence="1 2">
    <name type="scientific">Favolaschia claudopus</name>
    <dbReference type="NCBI Taxonomy" id="2862362"/>
    <lineage>
        <taxon>Eukaryota</taxon>
        <taxon>Fungi</taxon>
        <taxon>Dikarya</taxon>
        <taxon>Basidiomycota</taxon>
        <taxon>Agaricomycotina</taxon>
        <taxon>Agaricomycetes</taxon>
        <taxon>Agaricomycetidae</taxon>
        <taxon>Agaricales</taxon>
        <taxon>Marasmiineae</taxon>
        <taxon>Mycenaceae</taxon>
        <taxon>Favolaschia</taxon>
    </lineage>
</organism>